<keyword evidence="7" id="KW-0503">Monooxygenase</keyword>
<dbReference type="Gene3D" id="3.50.50.60">
    <property type="entry name" value="FAD/NAD(P)-binding domain"/>
    <property type="match status" value="2"/>
</dbReference>
<dbReference type="GO" id="GO:0110142">
    <property type="term" value="C:ubiquinone biosynthesis complex"/>
    <property type="evidence" value="ECO:0007669"/>
    <property type="project" value="UniProtKB-ARBA"/>
</dbReference>
<reference evidence="11 12" key="1">
    <citation type="submission" date="2006-03" db="EMBL/GenBank/DDBJ databases">
        <authorList>
            <person name="Pinhassi J."/>
            <person name="Pedros-Alio C."/>
            <person name="Ferriera S."/>
            <person name="Johnson J."/>
            <person name="Kravitz S."/>
            <person name="Halpern A."/>
            <person name="Remington K."/>
            <person name="Beeson K."/>
            <person name="Tran B."/>
            <person name="Rogers Y.-H."/>
            <person name="Friedman R."/>
            <person name="Venter J.C."/>
        </authorList>
    </citation>
    <scope>NUCLEOTIDE SEQUENCE [LARGE SCALE GENOMIC DNA]</scope>
    <source>
        <strain evidence="11 12">RED65</strain>
    </source>
</reference>
<comment type="cofactor">
    <cofactor evidence="1">
        <name>FAD</name>
        <dbReference type="ChEBI" id="CHEBI:57692"/>
    </cofactor>
</comment>
<evidence type="ECO:0000256" key="3">
    <source>
        <dbReference type="ARBA" id="ARBA00005349"/>
    </source>
</evidence>
<dbReference type="EMBL" id="AAQH01000018">
    <property type="protein sequence ID" value="EAT11413.1"/>
    <property type="molecule type" value="Genomic_DNA"/>
</dbReference>
<keyword evidence="12" id="KW-1185">Reference proteome</keyword>
<dbReference type="UniPathway" id="UPA00232"/>
<dbReference type="GO" id="GO:0006744">
    <property type="term" value="P:ubiquinone biosynthetic process"/>
    <property type="evidence" value="ECO:0007669"/>
    <property type="project" value="UniProtKB-UniPathway"/>
</dbReference>
<evidence type="ECO:0000256" key="2">
    <source>
        <dbReference type="ARBA" id="ARBA00004749"/>
    </source>
</evidence>
<dbReference type="InterPro" id="IPR010971">
    <property type="entry name" value="UbiH/COQ6"/>
</dbReference>
<feature type="domain" description="FAD-binding" evidence="10">
    <location>
        <begin position="3"/>
        <end position="360"/>
    </location>
</feature>
<accession>Q1MZJ8</accession>
<comment type="pathway">
    <text evidence="2">Cofactor biosynthesis; ubiquinone biosynthesis.</text>
</comment>
<keyword evidence="9" id="KW-0472">Membrane</keyword>
<protein>
    <submittedName>
        <fullName evidence="11">2-octaprenyl-3-methyl-6-methoxy-1,4-benzoquinol hydroxylase</fullName>
    </submittedName>
</protein>
<keyword evidence="5" id="KW-0274">FAD</keyword>
<evidence type="ECO:0000256" key="8">
    <source>
        <dbReference type="ARBA" id="ARBA00065734"/>
    </source>
</evidence>
<dbReference type="NCBIfam" id="TIGR01988">
    <property type="entry name" value="Ubi-OHases"/>
    <property type="match status" value="1"/>
</dbReference>
<dbReference type="GO" id="GO:0019168">
    <property type="term" value="F:2-polyprenylphenol 6-hydroxylase activity"/>
    <property type="evidence" value="ECO:0007669"/>
    <property type="project" value="TreeGrafter"/>
</dbReference>
<dbReference type="PANTHER" id="PTHR43876">
    <property type="entry name" value="UBIQUINONE BIOSYNTHESIS MONOOXYGENASE COQ6, MITOCHONDRIAL"/>
    <property type="match status" value="1"/>
</dbReference>
<dbReference type="Pfam" id="PF01494">
    <property type="entry name" value="FAD_binding_3"/>
    <property type="match status" value="1"/>
</dbReference>
<dbReference type="InterPro" id="IPR051205">
    <property type="entry name" value="UbiH/COQ6_monooxygenase"/>
</dbReference>
<dbReference type="GO" id="GO:0071949">
    <property type="term" value="F:FAD binding"/>
    <property type="evidence" value="ECO:0007669"/>
    <property type="project" value="InterPro"/>
</dbReference>
<name>Q1MZJ8_9GAMM</name>
<proteinExistence type="inferred from homology"/>
<sequence>MQYDVIIIGGGMVGSALALALSNAMQTGQMPEQKIALIEPSPATMPQQKIEHVTDVDMRVSAIHRGNQAFLQSIGAWQGIPKQRLSAYDKMRVWDGIGTGHIQFDASEMTEPCLGHIIENRCVAAALINEIQRQGKIRLITQKTTEIERLSEENESYYVHLDNDDLLKTSTIVAADGARSFIRQWAEFETREWDYEHHGLVCTIRTEQSHQLCAWQRFTPDGVLAFLPLPQDDNGQENLVSIVYSCSPEKADSLLALPDDEFCQTLSGEFEYQLGRVLEVGPRAAIPLRQRHAKTYVKSGVVLIGDAAHTIHPLAGQGVNLGLMDANVLAQEWIRASRRGLALNDGLTLQRFERRRMGENLSMMATMEGFKRLFAPQPPAITWMRNWGMTKVNQAPMVKHHIMQLAMGL</sequence>
<keyword evidence="9" id="KW-0812">Transmembrane</keyword>
<evidence type="ECO:0000256" key="9">
    <source>
        <dbReference type="SAM" id="Phobius"/>
    </source>
</evidence>
<dbReference type="FunFam" id="3.50.50.60:FF:000021">
    <property type="entry name" value="Ubiquinone biosynthesis monooxygenase COQ6"/>
    <property type="match status" value="1"/>
</dbReference>
<feature type="transmembrane region" description="Helical" evidence="9">
    <location>
        <begin position="6"/>
        <end position="25"/>
    </location>
</feature>
<dbReference type="PRINTS" id="PR00420">
    <property type="entry name" value="RNGMNOXGNASE"/>
</dbReference>
<evidence type="ECO:0000259" key="10">
    <source>
        <dbReference type="Pfam" id="PF01494"/>
    </source>
</evidence>
<dbReference type="SUPFAM" id="SSF51905">
    <property type="entry name" value="FAD/NAD(P)-binding domain"/>
    <property type="match status" value="1"/>
</dbReference>
<comment type="similarity">
    <text evidence="3">Belongs to the UbiH/COQ6 family.</text>
</comment>
<evidence type="ECO:0000256" key="7">
    <source>
        <dbReference type="ARBA" id="ARBA00023033"/>
    </source>
</evidence>
<evidence type="ECO:0000313" key="11">
    <source>
        <dbReference type="EMBL" id="EAT11413.1"/>
    </source>
</evidence>
<evidence type="ECO:0000256" key="4">
    <source>
        <dbReference type="ARBA" id="ARBA00022630"/>
    </source>
</evidence>
<dbReference type="STRING" id="207949.RED65_05837"/>
<keyword evidence="6" id="KW-0560">Oxidoreductase</keyword>
<evidence type="ECO:0000256" key="1">
    <source>
        <dbReference type="ARBA" id="ARBA00001974"/>
    </source>
</evidence>
<organism evidence="11 12">
    <name type="scientific">Bermanella marisrubri</name>
    <dbReference type="NCBI Taxonomy" id="207949"/>
    <lineage>
        <taxon>Bacteria</taxon>
        <taxon>Pseudomonadati</taxon>
        <taxon>Pseudomonadota</taxon>
        <taxon>Gammaproteobacteria</taxon>
        <taxon>Oceanospirillales</taxon>
        <taxon>Oceanospirillaceae</taxon>
        <taxon>Bermanella</taxon>
    </lineage>
</organism>
<dbReference type="RefSeq" id="WP_007016632.1">
    <property type="nucleotide sequence ID" value="NZ_AAQH01000018.1"/>
</dbReference>
<dbReference type="InterPro" id="IPR036188">
    <property type="entry name" value="FAD/NAD-bd_sf"/>
</dbReference>
<dbReference type="InterPro" id="IPR002938">
    <property type="entry name" value="FAD-bd"/>
</dbReference>
<dbReference type="PANTHER" id="PTHR43876:SF7">
    <property type="entry name" value="UBIQUINONE BIOSYNTHESIS MONOOXYGENASE COQ6, MITOCHONDRIAL"/>
    <property type="match status" value="1"/>
</dbReference>
<comment type="caution">
    <text evidence="11">The sequence shown here is derived from an EMBL/GenBank/DDBJ whole genome shotgun (WGS) entry which is preliminary data.</text>
</comment>
<dbReference type="HOGENOM" id="CLU_009665_8_3_6"/>
<dbReference type="AlphaFoldDB" id="Q1MZJ8"/>
<gene>
    <name evidence="11" type="ORF">RED65_05837</name>
</gene>
<dbReference type="Proteomes" id="UP000004263">
    <property type="component" value="Unassembled WGS sequence"/>
</dbReference>
<evidence type="ECO:0000313" key="12">
    <source>
        <dbReference type="Proteomes" id="UP000004263"/>
    </source>
</evidence>
<dbReference type="OrthoDB" id="9769565at2"/>
<comment type="subunit">
    <text evidence="8">Component of the Ubi complex metabolon, which regroups five ubiquinone biosynthesis proteins (UbiE, UbiF, UbiG, UbiH and UbiI) and two accessory factors (UbiK and the lipid-binding protein UbiJ).</text>
</comment>
<evidence type="ECO:0000256" key="5">
    <source>
        <dbReference type="ARBA" id="ARBA00022827"/>
    </source>
</evidence>
<dbReference type="PROSITE" id="PS01304">
    <property type="entry name" value="UBIH"/>
    <property type="match status" value="1"/>
</dbReference>
<dbReference type="InterPro" id="IPR018168">
    <property type="entry name" value="Ubi_Hdrlase_CS"/>
</dbReference>
<keyword evidence="9" id="KW-1133">Transmembrane helix</keyword>
<keyword evidence="4" id="KW-0285">Flavoprotein</keyword>
<evidence type="ECO:0000256" key="6">
    <source>
        <dbReference type="ARBA" id="ARBA00023002"/>
    </source>
</evidence>